<keyword evidence="2" id="KW-1185">Reference proteome</keyword>
<gene>
    <name evidence="1" type="ORF">NM208_g10545</name>
</gene>
<dbReference type="EMBL" id="JANRMS010001510">
    <property type="protein sequence ID" value="KAJ3527754.1"/>
    <property type="molecule type" value="Genomic_DNA"/>
</dbReference>
<proteinExistence type="predicted"/>
<evidence type="ECO:0000313" key="1">
    <source>
        <dbReference type="EMBL" id="KAJ3527754.1"/>
    </source>
</evidence>
<dbReference type="Proteomes" id="UP001148629">
    <property type="component" value="Unassembled WGS sequence"/>
</dbReference>
<accession>A0ACC1RXP3</accession>
<organism evidence="1 2">
    <name type="scientific">Fusarium decemcellulare</name>
    <dbReference type="NCBI Taxonomy" id="57161"/>
    <lineage>
        <taxon>Eukaryota</taxon>
        <taxon>Fungi</taxon>
        <taxon>Dikarya</taxon>
        <taxon>Ascomycota</taxon>
        <taxon>Pezizomycotina</taxon>
        <taxon>Sordariomycetes</taxon>
        <taxon>Hypocreomycetidae</taxon>
        <taxon>Hypocreales</taxon>
        <taxon>Nectriaceae</taxon>
        <taxon>Fusarium</taxon>
        <taxon>Fusarium decemcellulare species complex</taxon>
    </lineage>
</organism>
<comment type="caution">
    <text evidence="1">The sequence shown here is derived from an EMBL/GenBank/DDBJ whole genome shotgun (WGS) entry which is preliminary data.</text>
</comment>
<name>A0ACC1RXP3_9HYPO</name>
<protein>
    <submittedName>
        <fullName evidence="1">Uncharacterized protein</fullName>
    </submittedName>
</protein>
<sequence length="496" mass="55727">MSDPDTVMMDGNSNPTTSIDPATSGSAIQKIPLEVLLRITYFLNTQELGRVRLLCRSIEQALYTSFTNEFFTRKQFMISQTSLQALIDISKSRLGPHLRKVHIGLDRFAQPQVHGDDARTARLAELFAEQFTMLGSGYHRDMLTEAFRHLENLEDVIIRDFNSSRRTRDGPNRQWTSYSSTTAYQETGIRPSIGHATAWSITPAAGGAFGSTVFNSVLFALGQAEARPNGIEYMSRHRNPLRDYAFNLPSYMEPSVTPVLKSLEKLHIDVGLIHGDVLPFSAGSVPTHSPSSDVLLRQFLLKTTNLKHLRINETHDSVAGPGVLLSWLAQATTTTSPPSGPSPTFPHLEELNLGMMNIEATHILQVVRKFAPTLKRLELWKVNLLRRLPNDLTGAPPKVSFWTKFLERLKDIPLDSLRHIKVGNPQQQWISRPTKSWVNFEGNNVTEYTGTDWRHFVGEVIPKVVVHYTHDEGSDGEGDDDDDEDDGIWDQYALDL</sequence>
<evidence type="ECO:0000313" key="2">
    <source>
        <dbReference type="Proteomes" id="UP001148629"/>
    </source>
</evidence>
<reference evidence="1" key="1">
    <citation type="submission" date="2022-08" db="EMBL/GenBank/DDBJ databases">
        <title>Genome Sequence of Fusarium decemcellulare.</title>
        <authorList>
            <person name="Buettner E."/>
        </authorList>
    </citation>
    <scope>NUCLEOTIDE SEQUENCE</scope>
    <source>
        <strain evidence="1">Babe19</strain>
    </source>
</reference>